<sequence length="725" mass="80244">MLRLAKKITAFSSSKKGAKGIVAFWIIAAVLLGGLAPSAKEYATSINESGLPDEAKSVIAGEKLQQYFPADEGVPALLVFYKEEAFTKNEYKMVDEISEKIAREKLPSVREVVPFLHMPPEAKASFISENNKTMILPVSLKSQLERKEINETVKELEKLANGELTKTDSVKLAITGPAGIAADMTTIFASADVVLLLATIGLIFVLLIVIYRSPLLALVPLLGAGIVYEVVNKTIGMFGSFGMAIESQSVSIMSILLFAALTDYSLFIVSRFKEELKKEENKYVAMKRCMEEVTEPILYSGSTVIAAMLVLFLAFYEPYRNFAPVFSLALVLILAGGLTLLPALYVLFGRKAFWPSMPNVESHHSDKQTIWTKIADTVLRRPVRSGLVVSIPLMVLALNTWNIEYSFNLIKSFPEDTQSRQGYEKLEENFSPGELAATTMIVESEEKLAVGAMKALRKELLLFDGVAEVSPDFSASASPHSPLEEWITEDGKQAKIDIVFSGNPYDQETFDQLQQIESQEDELKKAANLENTHFYFAGETAQNAEIRDVNEWDTMVIVVITVLVITALLALQTKSLAAPIYMMATIMLSYLTALGSGYFIFNQFFGYDEISYRIPLYTFIFLAALGVDYNIMLISRIKEEAKKHPIHQAIRLSLAKTGGVISSAGLILAATFAVLITQPLMELFMFGFTVAIGILIDTFLIRTILVPAIMAKLGKYSLWPQELKE</sequence>
<evidence type="ECO:0000259" key="8">
    <source>
        <dbReference type="PROSITE" id="PS50156"/>
    </source>
</evidence>
<keyword evidence="6 7" id="KW-0472">Membrane</keyword>
<dbReference type="Proteomes" id="UP000429595">
    <property type="component" value="Unassembled WGS sequence"/>
</dbReference>
<evidence type="ECO:0000256" key="1">
    <source>
        <dbReference type="ARBA" id="ARBA00004651"/>
    </source>
</evidence>
<dbReference type="Pfam" id="PF03176">
    <property type="entry name" value="MMPL"/>
    <property type="match status" value="2"/>
</dbReference>
<feature type="transmembrane region" description="Helical" evidence="7">
    <location>
        <begin position="612"/>
        <end position="633"/>
    </location>
</feature>
<dbReference type="PANTHER" id="PTHR33406:SF6">
    <property type="entry name" value="MEMBRANE PROTEIN YDGH-RELATED"/>
    <property type="match status" value="1"/>
</dbReference>
<feature type="transmembrane region" description="Helical" evidence="7">
    <location>
        <begin position="654"/>
        <end position="677"/>
    </location>
</feature>
<feature type="transmembrane region" description="Helical" evidence="7">
    <location>
        <begin position="552"/>
        <end position="571"/>
    </location>
</feature>
<keyword evidence="4 7" id="KW-0812">Transmembrane</keyword>
<dbReference type="GO" id="GO:0005886">
    <property type="term" value="C:plasma membrane"/>
    <property type="evidence" value="ECO:0007669"/>
    <property type="project" value="UniProtKB-SubCell"/>
</dbReference>
<feature type="transmembrane region" description="Helical" evidence="7">
    <location>
        <begin position="296"/>
        <end position="316"/>
    </location>
</feature>
<reference evidence="9 10" key="1">
    <citation type="submission" date="2019-10" db="EMBL/GenBank/DDBJ databases">
        <title>Bacillus aerolatum sp. nov., isolated from bioaerosol of sport playgrounds.</title>
        <authorList>
            <person name="Chen P."/>
            <person name="Zhang G."/>
        </authorList>
    </citation>
    <scope>NUCLEOTIDE SEQUENCE [LARGE SCALE GENOMIC DNA]</scope>
    <source>
        <strain evidence="9 10">CX253</strain>
    </source>
</reference>
<dbReference type="SUPFAM" id="SSF82866">
    <property type="entry name" value="Multidrug efflux transporter AcrB transmembrane domain"/>
    <property type="match status" value="2"/>
</dbReference>
<dbReference type="PROSITE" id="PS50156">
    <property type="entry name" value="SSD"/>
    <property type="match status" value="1"/>
</dbReference>
<dbReference type="InterPro" id="IPR050545">
    <property type="entry name" value="Mycobact_MmpL"/>
</dbReference>
<dbReference type="RefSeq" id="WP_152153788.1">
    <property type="nucleotide sequence ID" value="NZ_WEIO01000011.1"/>
</dbReference>
<feature type="domain" description="SSD" evidence="8">
    <location>
        <begin position="604"/>
        <end position="711"/>
    </location>
</feature>
<keyword evidence="5 7" id="KW-1133">Transmembrane helix</keyword>
<evidence type="ECO:0000256" key="6">
    <source>
        <dbReference type="ARBA" id="ARBA00023136"/>
    </source>
</evidence>
<organism evidence="9 10">
    <name type="scientific">Bacillus aerolatus</name>
    <dbReference type="NCBI Taxonomy" id="2653354"/>
    <lineage>
        <taxon>Bacteria</taxon>
        <taxon>Bacillati</taxon>
        <taxon>Bacillota</taxon>
        <taxon>Bacilli</taxon>
        <taxon>Bacillales</taxon>
        <taxon>Bacillaceae</taxon>
        <taxon>Bacillus</taxon>
    </lineage>
</organism>
<gene>
    <name evidence="9" type="ORF">F9802_16095</name>
</gene>
<evidence type="ECO:0000256" key="2">
    <source>
        <dbReference type="ARBA" id="ARBA00010157"/>
    </source>
</evidence>
<feature type="transmembrane region" description="Helical" evidence="7">
    <location>
        <begin position="578"/>
        <end position="600"/>
    </location>
</feature>
<dbReference type="Gene3D" id="1.20.1640.10">
    <property type="entry name" value="Multidrug efflux transporter AcrB transmembrane domain"/>
    <property type="match status" value="2"/>
</dbReference>
<evidence type="ECO:0000256" key="5">
    <source>
        <dbReference type="ARBA" id="ARBA00022989"/>
    </source>
</evidence>
<comment type="caution">
    <text evidence="9">The sequence shown here is derived from an EMBL/GenBank/DDBJ whole genome shotgun (WGS) entry which is preliminary data.</text>
</comment>
<dbReference type="EMBL" id="WEIO01000011">
    <property type="protein sequence ID" value="KAB7704701.1"/>
    <property type="molecule type" value="Genomic_DNA"/>
</dbReference>
<feature type="transmembrane region" description="Helical" evidence="7">
    <location>
        <begin position="322"/>
        <end position="348"/>
    </location>
</feature>
<name>A0A6I1FG73_9BACI</name>
<accession>A0A6I1FG73</accession>
<evidence type="ECO:0000313" key="9">
    <source>
        <dbReference type="EMBL" id="KAB7704701.1"/>
    </source>
</evidence>
<protein>
    <submittedName>
        <fullName evidence="9">MMPL family transporter</fullName>
    </submittedName>
</protein>
<dbReference type="PANTHER" id="PTHR33406">
    <property type="entry name" value="MEMBRANE PROTEIN MJ1562-RELATED"/>
    <property type="match status" value="1"/>
</dbReference>
<feature type="transmembrane region" description="Helical" evidence="7">
    <location>
        <begin position="21"/>
        <end position="39"/>
    </location>
</feature>
<comment type="similarity">
    <text evidence="2">Belongs to the resistance-nodulation-cell division (RND) (TC 2.A.6) family. MmpL subfamily.</text>
</comment>
<feature type="transmembrane region" description="Helical" evidence="7">
    <location>
        <begin position="251"/>
        <end position="269"/>
    </location>
</feature>
<evidence type="ECO:0000313" key="10">
    <source>
        <dbReference type="Proteomes" id="UP000429595"/>
    </source>
</evidence>
<feature type="transmembrane region" description="Helical" evidence="7">
    <location>
        <begin position="187"/>
        <end position="208"/>
    </location>
</feature>
<evidence type="ECO:0000256" key="7">
    <source>
        <dbReference type="SAM" id="Phobius"/>
    </source>
</evidence>
<proteinExistence type="inferred from homology"/>
<dbReference type="InterPro" id="IPR004869">
    <property type="entry name" value="MMPL_dom"/>
</dbReference>
<feature type="transmembrane region" description="Helical" evidence="7">
    <location>
        <begin position="683"/>
        <end position="705"/>
    </location>
</feature>
<comment type="subcellular location">
    <subcellularLocation>
        <location evidence="1">Cell membrane</location>
        <topology evidence="1">Multi-pass membrane protein</topology>
    </subcellularLocation>
</comment>
<evidence type="ECO:0000256" key="4">
    <source>
        <dbReference type="ARBA" id="ARBA00022692"/>
    </source>
</evidence>
<dbReference type="AlphaFoldDB" id="A0A6I1FG73"/>
<keyword evidence="3" id="KW-1003">Cell membrane</keyword>
<keyword evidence="10" id="KW-1185">Reference proteome</keyword>
<evidence type="ECO:0000256" key="3">
    <source>
        <dbReference type="ARBA" id="ARBA00022475"/>
    </source>
</evidence>
<feature type="transmembrane region" description="Helical" evidence="7">
    <location>
        <begin position="383"/>
        <end position="401"/>
    </location>
</feature>
<dbReference type="InterPro" id="IPR000731">
    <property type="entry name" value="SSD"/>
</dbReference>
<feature type="transmembrane region" description="Helical" evidence="7">
    <location>
        <begin position="215"/>
        <end position="231"/>
    </location>
</feature>